<feature type="compositionally biased region" description="Low complexity" evidence="1">
    <location>
        <begin position="184"/>
        <end position="230"/>
    </location>
</feature>
<dbReference type="InParanoid" id="L2GUK6"/>
<dbReference type="HOGENOM" id="CLU_726037_0_0_1"/>
<dbReference type="Proteomes" id="UP000011081">
    <property type="component" value="Unassembled WGS sequence"/>
</dbReference>
<dbReference type="AlphaFoldDB" id="L2GUK6"/>
<name>L2GUK6_VAVCU</name>
<gene>
    <name evidence="2" type="ORF">VCUG_01744</name>
</gene>
<feature type="compositionally biased region" description="Basic and acidic residues" evidence="1">
    <location>
        <begin position="286"/>
        <end position="296"/>
    </location>
</feature>
<evidence type="ECO:0000256" key="1">
    <source>
        <dbReference type="SAM" id="MobiDB-lite"/>
    </source>
</evidence>
<feature type="compositionally biased region" description="Polar residues" evidence="1">
    <location>
        <begin position="242"/>
        <end position="267"/>
    </location>
</feature>
<sequence>MYMYDKDAQKFEKYLNKYGTNLRRIYKTKRYRKYTLEKVMLQYLSTISAGIPSTSDSVRYSDECKVIKIYDVDKASKALSWCVTTNWEGKYVNYNRKRYLWSSTDKINLLLRDYFYYLKGQLKMVKDGLRLAGIEPMVFSDESDASEQQAENCSSVDGSDVANTSSAVYRDLTANTGDFKDLEPSSPAHASAAPSSSAHASAAPSSSAHASATPSSPAHASAAPSSSHAANLLHTADVPPNEENSISNPLKTPNDAPATNTSVSDQGAATVVAKAKSGAIGTTSTKKKENTKKTDAADVENEDTPKPVEGPGKPSVVTEHKAGNQPKKSMPSRKQESEKGSTKKNSNEKIRKSQKHERAQTKELEIASMLRMSRENGSGKN</sequence>
<feature type="compositionally biased region" description="Basic and acidic residues" evidence="1">
    <location>
        <begin position="333"/>
        <end position="365"/>
    </location>
</feature>
<dbReference type="RefSeq" id="XP_008074760.1">
    <property type="nucleotide sequence ID" value="XM_008076569.1"/>
</dbReference>
<proteinExistence type="predicted"/>
<dbReference type="GeneID" id="19879617"/>
<protein>
    <submittedName>
        <fullName evidence="2">Uncharacterized protein</fullName>
    </submittedName>
</protein>
<evidence type="ECO:0000313" key="3">
    <source>
        <dbReference type="Proteomes" id="UP000011081"/>
    </source>
</evidence>
<dbReference type="EMBL" id="GL877433">
    <property type="protein sequence ID" value="ELA46785.1"/>
    <property type="molecule type" value="Genomic_DNA"/>
</dbReference>
<reference evidence="3" key="1">
    <citation type="submission" date="2011-03" db="EMBL/GenBank/DDBJ databases">
        <title>The genome sequence of Vavraia culicis strain floridensis.</title>
        <authorList>
            <consortium name="The Broad Institute Genome Sequencing Platform"/>
            <person name="Cuomo C."/>
            <person name="Becnel J."/>
            <person name="Sanscrainte N."/>
            <person name="Young S.K."/>
            <person name="Zeng Q."/>
            <person name="Gargeya S."/>
            <person name="Fitzgerald M."/>
            <person name="Haas B."/>
            <person name="Abouelleil A."/>
            <person name="Alvarado L."/>
            <person name="Arachchi H.M."/>
            <person name="Berlin A."/>
            <person name="Chapman S.B."/>
            <person name="Gearin G."/>
            <person name="Goldberg J."/>
            <person name="Griggs A."/>
            <person name="Gujja S."/>
            <person name="Hansen M."/>
            <person name="Heiman D."/>
            <person name="Howarth C."/>
            <person name="Larimer J."/>
            <person name="Lui A."/>
            <person name="MacDonald P.J.P."/>
            <person name="McCowen C."/>
            <person name="Montmayeur A."/>
            <person name="Murphy C."/>
            <person name="Neiman D."/>
            <person name="Pearson M."/>
            <person name="Priest M."/>
            <person name="Roberts A."/>
            <person name="Saif S."/>
            <person name="Shea T."/>
            <person name="Sisk P."/>
            <person name="Stolte C."/>
            <person name="Sykes S."/>
            <person name="Wortman J."/>
            <person name="Nusbaum C."/>
            <person name="Birren B."/>
        </authorList>
    </citation>
    <scope>NUCLEOTIDE SEQUENCE [LARGE SCALE GENOMIC DNA]</scope>
    <source>
        <strain evidence="3">floridensis</strain>
    </source>
</reference>
<dbReference type="VEuPathDB" id="MicrosporidiaDB:VCUG_01744"/>
<evidence type="ECO:0000313" key="2">
    <source>
        <dbReference type="EMBL" id="ELA46785.1"/>
    </source>
</evidence>
<keyword evidence="3" id="KW-1185">Reference proteome</keyword>
<organism evidence="2 3">
    <name type="scientific">Vavraia culicis (isolate floridensis)</name>
    <name type="common">Microsporidian parasite</name>
    <dbReference type="NCBI Taxonomy" id="948595"/>
    <lineage>
        <taxon>Eukaryota</taxon>
        <taxon>Fungi</taxon>
        <taxon>Fungi incertae sedis</taxon>
        <taxon>Microsporidia</taxon>
        <taxon>Pleistophoridae</taxon>
        <taxon>Vavraia</taxon>
    </lineage>
</organism>
<accession>L2GUK6</accession>
<feature type="region of interest" description="Disordered" evidence="1">
    <location>
        <begin position="178"/>
        <end position="381"/>
    </location>
</feature>